<evidence type="ECO:0000313" key="3">
    <source>
        <dbReference type="EMBL" id="KAK6748366.1"/>
    </source>
</evidence>
<dbReference type="InterPro" id="IPR013087">
    <property type="entry name" value="Znf_C2H2_type"/>
</dbReference>
<dbReference type="InterPro" id="IPR041426">
    <property type="entry name" value="Mos1_HTH"/>
</dbReference>
<protein>
    <recommendedName>
        <fullName evidence="2">C2H2-type domain-containing protein</fullName>
    </recommendedName>
</protein>
<dbReference type="SUPFAM" id="SSF57667">
    <property type="entry name" value="beta-beta-alpha zinc fingers"/>
    <property type="match status" value="3"/>
</dbReference>
<dbReference type="Pfam" id="PF01359">
    <property type="entry name" value="Transposase_1"/>
    <property type="match status" value="1"/>
</dbReference>
<gene>
    <name evidence="3" type="primary">Necator_chrIV.g14453</name>
    <name evidence="3" type="ORF">RB195_001159</name>
</gene>
<evidence type="ECO:0000259" key="2">
    <source>
        <dbReference type="PROSITE" id="PS50157"/>
    </source>
</evidence>
<feature type="domain" description="C2H2-type" evidence="2">
    <location>
        <begin position="452"/>
        <end position="479"/>
    </location>
</feature>
<dbReference type="PROSITE" id="PS50157">
    <property type="entry name" value="ZINC_FINGER_C2H2_2"/>
    <property type="match status" value="4"/>
</dbReference>
<dbReference type="Gene3D" id="3.30.160.60">
    <property type="entry name" value="Classic Zinc Finger"/>
    <property type="match status" value="3"/>
</dbReference>
<dbReference type="Pfam" id="PF13912">
    <property type="entry name" value="zf-C2H2_6"/>
    <property type="match status" value="1"/>
</dbReference>
<dbReference type="InterPro" id="IPR052709">
    <property type="entry name" value="Transposase-MT_Hybrid"/>
</dbReference>
<evidence type="ECO:0000256" key="1">
    <source>
        <dbReference type="PROSITE-ProRule" id="PRU00042"/>
    </source>
</evidence>
<keyword evidence="1" id="KW-0479">Metal-binding</keyword>
<dbReference type="Pfam" id="PF17906">
    <property type="entry name" value="HTH_48"/>
    <property type="match status" value="1"/>
</dbReference>
<keyword evidence="1" id="KW-0863">Zinc-finger</keyword>
<name>A0ABR1DEA3_NECAM</name>
<proteinExistence type="predicted"/>
<comment type="caution">
    <text evidence="3">The sequence shown here is derived from an EMBL/GenBank/DDBJ whole genome shotgun (WGS) entry which is preliminary data.</text>
</comment>
<dbReference type="Gene3D" id="3.30.420.10">
    <property type="entry name" value="Ribonuclease H-like superfamily/Ribonuclease H"/>
    <property type="match status" value="1"/>
</dbReference>
<organism evidence="3 4">
    <name type="scientific">Necator americanus</name>
    <name type="common">Human hookworm</name>
    <dbReference type="NCBI Taxonomy" id="51031"/>
    <lineage>
        <taxon>Eukaryota</taxon>
        <taxon>Metazoa</taxon>
        <taxon>Ecdysozoa</taxon>
        <taxon>Nematoda</taxon>
        <taxon>Chromadorea</taxon>
        <taxon>Rhabditida</taxon>
        <taxon>Rhabditina</taxon>
        <taxon>Rhabditomorpha</taxon>
        <taxon>Strongyloidea</taxon>
        <taxon>Ancylostomatidae</taxon>
        <taxon>Bunostominae</taxon>
        <taxon>Necator</taxon>
    </lineage>
</organism>
<dbReference type="PANTHER" id="PTHR46060:SF2">
    <property type="entry name" value="HISTONE-LYSINE N-METHYLTRANSFERASE SETMAR"/>
    <property type="match status" value="1"/>
</dbReference>
<dbReference type="EMBL" id="JAVFWL010000004">
    <property type="protein sequence ID" value="KAK6748366.1"/>
    <property type="molecule type" value="Genomic_DNA"/>
</dbReference>
<feature type="domain" description="C2H2-type" evidence="2">
    <location>
        <begin position="426"/>
        <end position="449"/>
    </location>
</feature>
<evidence type="ECO:0000313" key="4">
    <source>
        <dbReference type="Proteomes" id="UP001303046"/>
    </source>
</evidence>
<dbReference type="PROSITE" id="PS00028">
    <property type="entry name" value="ZINC_FINGER_C2H2_1"/>
    <property type="match status" value="3"/>
</dbReference>
<accession>A0ABR1DEA3</accession>
<dbReference type="Pfam" id="PF00096">
    <property type="entry name" value="zf-C2H2"/>
    <property type="match status" value="3"/>
</dbReference>
<dbReference type="Proteomes" id="UP001303046">
    <property type="component" value="Unassembled WGS sequence"/>
</dbReference>
<keyword evidence="4" id="KW-1185">Reference proteome</keyword>
<dbReference type="InterPro" id="IPR036236">
    <property type="entry name" value="Znf_C2H2_sf"/>
</dbReference>
<feature type="domain" description="C2H2-type" evidence="2">
    <location>
        <begin position="397"/>
        <end position="424"/>
    </location>
</feature>
<dbReference type="Gene3D" id="1.10.10.1450">
    <property type="match status" value="1"/>
</dbReference>
<reference evidence="3 4" key="1">
    <citation type="submission" date="2023-08" db="EMBL/GenBank/DDBJ databases">
        <title>A Necator americanus chromosomal reference genome.</title>
        <authorList>
            <person name="Ilik V."/>
            <person name="Petrzelkova K.J."/>
            <person name="Pardy F."/>
            <person name="Fuh T."/>
            <person name="Niatou-Singa F.S."/>
            <person name="Gouil Q."/>
            <person name="Baker L."/>
            <person name="Ritchie M.E."/>
            <person name="Jex A.R."/>
            <person name="Gazzola D."/>
            <person name="Li H."/>
            <person name="Toshio Fujiwara R."/>
            <person name="Zhan B."/>
            <person name="Aroian R.V."/>
            <person name="Pafco B."/>
            <person name="Schwarz E.M."/>
        </authorList>
    </citation>
    <scope>NUCLEOTIDE SEQUENCE [LARGE SCALE GENOMIC DNA]</scope>
    <source>
        <strain evidence="3 4">Aroian</strain>
        <tissue evidence="3">Whole animal</tissue>
    </source>
</reference>
<dbReference type="InterPro" id="IPR001888">
    <property type="entry name" value="Transposase_1"/>
</dbReference>
<dbReference type="InterPro" id="IPR036397">
    <property type="entry name" value="RNaseH_sf"/>
</dbReference>
<dbReference type="SMART" id="SM00355">
    <property type="entry name" value="ZnF_C2H2"/>
    <property type="match status" value="5"/>
</dbReference>
<keyword evidence="1" id="KW-0862">Zinc</keyword>
<dbReference type="PANTHER" id="PTHR46060">
    <property type="entry name" value="MARINER MOS1 TRANSPOSASE-LIKE PROTEIN"/>
    <property type="match status" value="1"/>
</dbReference>
<sequence>MRTSKISKGVQGFTIDHIHIVSKLIEVSREYKIPLCLNSIDSRKAFDTVEIKAIMEAQQRRPYSIHKDTSQVFGTKAPSERSVRAWFQRFKAGNKKLENEPRPGRPTAITFDELKNLAEQHPYEGVRYFAASLGCSLSTVSNGLRSLGMVKKLGQWLPHALSDGNRQRRLGICTQLLSGSFRFDWLDAIVTGDEELVLYVNHTHKRAWCAGDEMPDHFVKGEIHEKKAMLSVLWGVHGIYRFELLPDNTTVTAEVYCAQLQRLADKIRKEHSKLDNVRLLHDNARPHIAKKNSHKILELGWEVLPHPPYSPDLAPSDCHFFRSLQYHLEEKRYDDRDHLKNDHRAFFASKSPESYVKGIRDLVGRWQKSKYKMNQVADIEDLISPETSQASTVMDRMQCPLCSKTYLTFFGLRRHMQCHQDGRVDQTCAHCQKHYKSPGALKMHLKTHSLPCVCEKCGKSFSRPWLLKGHQRTHTGEKPYICSFCGRCFADRSNLRAHEQTHFPHRKHRCDYCDLSFARIQVLEKHKALCPLKLEEDSSDF</sequence>
<feature type="domain" description="C2H2-type" evidence="2">
    <location>
        <begin position="480"/>
        <end position="507"/>
    </location>
</feature>